<dbReference type="Pfam" id="PF07859">
    <property type="entry name" value="Abhydrolase_3"/>
    <property type="match status" value="1"/>
</dbReference>
<reference evidence="3" key="1">
    <citation type="submission" date="2022-08" db="EMBL/GenBank/DDBJ databases">
        <authorList>
            <consortium name="DOE Joint Genome Institute"/>
            <person name="Min B."/>
            <person name="Riley R."/>
            <person name="Sierra-Patev S."/>
            <person name="Naranjo-Ortiz M."/>
            <person name="Looney B."/>
            <person name="Konkel Z."/>
            <person name="Slot J.C."/>
            <person name="Sakamoto Y."/>
            <person name="Steenwyk J.L."/>
            <person name="Rokas A."/>
            <person name="Carro J."/>
            <person name="Camarero S."/>
            <person name="Ferreira P."/>
            <person name="Molpeceres G."/>
            <person name="Ruiz-Duenas F.J."/>
            <person name="Serrano A."/>
            <person name="Henrissat B."/>
            <person name="Drula E."/>
            <person name="Hughes K.W."/>
            <person name="Mata J.L."/>
            <person name="Ishikawa N.K."/>
            <person name="Vargas-Isla R."/>
            <person name="Ushijima S."/>
            <person name="Smith C.A."/>
            <person name="Ahrendt S."/>
            <person name="Andreopoulos W."/>
            <person name="He G."/>
            <person name="Labutti K."/>
            <person name="Lipzen A."/>
            <person name="Ng V."/>
            <person name="Sandor L."/>
            <person name="Barry K."/>
            <person name="Martinez A.T."/>
            <person name="Xiao Y."/>
            <person name="Gibbons J.G."/>
            <person name="Terashima K."/>
            <person name="Hibbett D.S."/>
            <person name="Grigoriev I.V."/>
        </authorList>
    </citation>
    <scope>NUCLEOTIDE SEQUENCE</scope>
    <source>
        <strain evidence="3">TFB9207</strain>
    </source>
</reference>
<sequence length="417" mass="46177">MLFSLRHQPLKALYLTFDFVGTVLVRAPLWLLLSIPKRWRPRASWSIKDTFLIQLLHHLVSVRAKTSPNETHSQCEGVDCIWVDPVPKLIVGDLAIWSQAASVSSEHVQGYWYNKNNIATSSKLVLSDERILYSLHGGAYTSGTAHPSGTNAKLVRTIMHLDSSINRAFAIEYRLSSNASNPFPAALVDALAGYNYLVNLGFNPANIIIQGSASGGNLALALIRYLIDYYGHSEVPDLPDVPGSLLLLSPWTDIQLATDESYLETTSSTTNATSGLVSDYMFGPHCPLTNFSKQVFLGPHGIDVAALNEYISPSSRHPLVQLDFEDFPRTFISAGAAENLLPQIHLLRDRMVRGLDNDDKRSEKRGKLTYHEASDASHNCLVLPFAIQEKARRDLLAAIGDWLSNHDTDYVDLACSY</sequence>
<accession>A0AA38PFB3</accession>
<dbReference type="PANTHER" id="PTHR48081">
    <property type="entry name" value="AB HYDROLASE SUPERFAMILY PROTEIN C4A8.06C"/>
    <property type="match status" value="1"/>
</dbReference>
<dbReference type="AlphaFoldDB" id="A0AA38PFB3"/>
<comment type="caution">
    <text evidence="3">The sequence shown here is derived from an EMBL/GenBank/DDBJ whole genome shotgun (WGS) entry which is preliminary data.</text>
</comment>
<dbReference type="Gene3D" id="3.40.50.1820">
    <property type="entry name" value="alpha/beta hydrolase"/>
    <property type="match status" value="1"/>
</dbReference>
<keyword evidence="1 3" id="KW-0378">Hydrolase</keyword>
<evidence type="ECO:0000256" key="1">
    <source>
        <dbReference type="ARBA" id="ARBA00022801"/>
    </source>
</evidence>
<dbReference type="EMBL" id="MU806033">
    <property type="protein sequence ID" value="KAJ3841615.1"/>
    <property type="molecule type" value="Genomic_DNA"/>
</dbReference>
<keyword evidence="4" id="KW-1185">Reference proteome</keyword>
<organism evidence="3 4">
    <name type="scientific">Lentinula raphanica</name>
    <dbReference type="NCBI Taxonomy" id="153919"/>
    <lineage>
        <taxon>Eukaryota</taxon>
        <taxon>Fungi</taxon>
        <taxon>Dikarya</taxon>
        <taxon>Basidiomycota</taxon>
        <taxon>Agaricomycotina</taxon>
        <taxon>Agaricomycetes</taxon>
        <taxon>Agaricomycetidae</taxon>
        <taxon>Agaricales</taxon>
        <taxon>Marasmiineae</taxon>
        <taxon>Omphalotaceae</taxon>
        <taxon>Lentinula</taxon>
    </lineage>
</organism>
<gene>
    <name evidence="3" type="ORF">F5878DRAFT_453949</name>
</gene>
<evidence type="ECO:0000259" key="2">
    <source>
        <dbReference type="Pfam" id="PF07859"/>
    </source>
</evidence>
<dbReference type="InterPro" id="IPR050300">
    <property type="entry name" value="GDXG_lipolytic_enzyme"/>
</dbReference>
<dbReference type="SUPFAM" id="SSF53474">
    <property type="entry name" value="alpha/beta-Hydrolases"/>
    <property type="match status" value="1"/>
</dbReference>
<protein>
    <submittedName>
        <fullName evidence="3">Alpha/Beta hydrolase protein</fullName>
    </submittedName>
</protein>
<dbReference type="InterPro" id="IPR029058">
    <property type="entry name" value="AB_hydrolase_fold"/>
</dbReference>
<evidence type="ECO:0000313" key="4">
    <source>
        <dbReference type="Proteomes" id="UP001163846"/>
    </source>
</evidence>
<dbReference type="Proteomes" id="UP001163846">
    <property type="component" value="Unassembled WGS sequence"/>
</dbReference>
<dbReference type="GO" id="GO:0016787">
    <property type="term" value="F:hydrolase activity"/>
    <property type="evidence" value="ECO:0007669"/>
    <property type="project" value="UniProtKB-KW"/>
</dbReference>
<dbReference type="PANTHER" id="PTHR48081:SF26">
    <property type="entry name" value="ALPHA_BETA HYDROLASE FOLD-3 DOMAIN-CONTAINING PROTEIN"/>
    <property type="match status" value="1"/>
</dbReference>
<dbReference type="InterPro" id="IPR013094">
    <property type="entry name" value="AB_hydrolase_3"/>
</dbReference>
<name>A0AA38PFB3_9AGAR</name>
<feature type="domain" description="Alpha/beta hydrolase fold-3" evidence="2">
    <location>
        <begin position="134"/>
        <end position="266"/>
    </location>
</feature>
<proteinExistence type="predicted"/>
<evidence type="ECO:0000313" key="3">
    <source>
        <dbReference type="EMBL" id="KAJ3841615.1"/>
    </source>
</evidence>